<sequence>MSPTDPISTDLTSSIDTSPITPTHLDRPMQFEPSLPSPILISANNDIAVPATPIIAPSVFLPPLITSFPVRHRHRISSEIQFVLPTPSPLALGSQFSSNSPQTAVLVLAHGRTFTISTSCCSSPASLVSPPLVNEIQTARTNPYAVSPSSPGQNPIRSPMVGSSKRRTPTLRRENAMEGLERMELEMDIGFDASSPEAEETVQLPLRSKTRDSSSHAATSVSNNESDPVVGLTVGSVSPAARLQASTVSRSADSRTTTVVKAANSRSPIRKHRRRYTRASSSSSAPRLVVREPPTATQQYLVAALTHLIQPLIPLVSITTGLPHPEFPRTLLSYHLLTHEQLDRLARFYHQTIDAGWERWMYPSPLVWGKSWCGSQPVHAPSAQNMLSNRRILVDLETKRRRWGRFIGLQGCESPVHEDSSEGGDDGGVRQGQGQVQDYEDVVVRMETEWERALRRAEEENRVREKMWGRRF</sequence>
<name>A0ACC3A6V1_9EURO</name>
<proteinExistence type="predicted"/>
<evidence type="ECO:0000313" key="2">
    <source>
        <dbReference type="Proteomes" id="UP001172386"/>
    </source>
</evidence>
<reference evidence="1" key="1">
    <citation type="submission" date="2022-10" db="EMBL/GenBank/DDBJ databases">
        <title>Culturing micro-colonial fungi from biological soil crusts in the Mojave desert and describing Neophaeococcomyces mojavensis, and introducing the new genera and species Taxawa tesnikishii.</title>
        <authorList>
            <person name="Kurbessoian T."/>
            <person name="Stajich J.E."/>
        </authorList>
    </citation>
    <scope>NUCLEOTIDE SEQUENCE</scope>
    <source>
        <strain evidence="1">JES_112</strain>
    </source>
</reference>
<dbReference type="Proteomes" id="UP001172386">
    <property type="component" value="Unassembled WGS sequence"/>
</dbReference>
<evidence type="ECO:0000313" key="1">
    <source>
        <dbReference type="EMBL" id="KAJ9656330.1"/>
    </source>
</evidence>
<dbReference type="EMBL" id="JAPDRQ010000079">
    <property type="protein sequence ID" value="KAJ9656330.1"/>
    <property type="molecule type" value="Genomic_DNA"/>
</dbReference>
<organism evidence="1 2">
    <name type="scientific">Neophaeococcomyces mojaviensis</name>
    <dbReference type="NCBI Taxonomy" id="3383035"/>
    <lineage>
        <taxon>Eukaryota</taxon>
        <taxon>Fungi</taxon>
        <taxon>Dikarya</taxon>
        <taxon>Ascomycota</taxon>
        <taxon>Pezizomycotina</taxon>
        <taxon>Eurotiomycetes</taxon>
        <taxon>Chaetothyriomycetidae</taxon>
        <taxon>Chaetothyriales</taxon>
        <taxon>Chaetothyriales incertae sedis</taxon>
        <taxon>Neophaeococcomyces</taxon>
    </lineage>
</organism>
<gene>
    <name evidence="1" type="ORF">H2198_005013</name>
</gene>
<accession>A0ACC3A6V1</accession>
<comment type="caution">
    <text evidence="1">The sequence shown here is derived from an EMBL/GenBank/DDBJ whole genome shotgun (WGS) entry which is preliminary data.</text>
</comment>
<protein>
    <submittedName>
        <fullName evidence="1">Uncharacterized protein</fullName>
    </submittedName>
</protein>
<keyword evidence="2" id="KW-1185">Reference proteome</keyword>